<dbReference type="Pfam" id="PF04043">
    <property type="entry name" value="PMEI"/>
    <property type="match status" value="1"/>
</dbReference>
<protein>
    <submittedName>
        <fullName evidence="4">Pectinesterase inhibitor</fullName>
    </submittedName>
</protein>
<dbReference type="NCBIfam" id="TIGR01614">
    <property type="entry name" value="PME_inhib"/>
    <property type="match status" value="1"/>
</dbReference>
<dbReference type="Proteomes" id="UP000245207">
    <property type="component" value="Unassembled WGS sequence"/>
</dbReference>
<evidence type="ECO:0000256" key="2">
    <source>
        <dbReference type="SAM" id="SignalP"/>
    </source>
</evidence>
<evidence type="ECO:0000313" key="5">
    <source>
        <dbReference type="Proteomes" id="UP000245207"/>
    </source>
</evidence>
<dbReference type="PANTHER" id="PTHR31080:SF64">
    <property type="entry name" value="PLANT INVERTASE_PECTIN METHYLESTERASE INHIBITOR SUPERFAMILY PROTEIN"/>
    <property type="match status" value="1"/>
</dbReference>
<dbReference type="InterPro" id="IPR051955">
    <property type="entry name" value="PME_Inhibitor"/>
</dbReference>
<accession>A0A2U1NSB7</accession>
<feature type="chain" id="PRO_5015539510" evidence="2">
    <location>
        <begin position="22"/>
        <end position="200"/>
    </location>
</feature>
<evidence type="ECO:0000259" key="3">
    <source>
        <dbReference type="SMART" id="SM00856"/>
    </source>
</evidence>
<dbReference type="SUPFAM" id="SSF101148">
    <property type="entry name" value="Plant invertase/pectin methylesterase inhibitor"/>
    <property type="match status" value="1"/>
</dbReference>
<dbReference type="CDD" id="cd15798">
    <property type="entry name" value="PMEI-like_3"/>
    <property type="match status" value="1"/>
</dbReference>
<reference evidence="4 5" key="1">
    <citation type="journal article" date="2018" name="Mol. Plant">
        <title>The genome of Artemisia annua provides insight into the evolution of Asteraceae family and artemisinin biosynthesis.</title>
        <authorList>
            <person name="Shen Q."/>
            <person name="Zhang L."/>
            <person name="Liao Z."/>
            <person name="Wang S."/>
            <person name="Yan T."/>
            <person name="Shi P."/>
            <person name="Liu M."/>
            <person name="Fu X."/>
            <person name="Pan Q."/>
            <person name="Wang Y."/>
            <person name="Lv Z."/>
            <person name="Lu X."/>
            <person name="Zhang F."/>
            <person name="Jiang W."/>
            <person name="Ma Y."/>
            <person name="Chen M."/>
            <person name="Hao X."/>
            <person name="Li L."/>
            <person name="Tang Y."/>
            <person name="Lv G."/>
            <person name="Zhou Y."/>
            <person name="Sun X."/>
            <person name="Brodelius P.E."/>
            <person name="Rose J.K.C."/>
            <person name="Tang K."/>
        </authorList>
    </citation>
    <scope>NUCLEOTIDE SEQUENCE [LARGE SCALE GENOMIC DNA]</scope>
    <source>
        <strain evidence="5">cv. Huhao1</strain>
        <tissue evidence="4">Leaf</tissue>
    </source>
</reference>
<comment type="caution">
    <text evidence="4">The sequence shown here is derived from an EMBL/GenBank/DDBJ whole genome shotgun (WGS) entry which is preliminary data.</text>
</comment>
<feature type="domain" description="Pectinesterase inhibitor" evidence="3">
    <location>
        <begin position="31"/>
        <end position="189"/>
    </location>
</feature>
<dbReference type="InterPro" id="IPR006501">
    <property type="entry name" value="Pectinesterase_inhib_dom"/>
</dbReference>
<dbReference type="InterPro" id="IPR035513">
    <property type="entry name" value="Invertase/methylesterase_inhib"/>
</dbReference>
<dbReference type="Gene3D" id="1.20.140.40">
    <property type="entry name" value="Invertase/pectin methylesterase inhibitor family protein"/>
    <property type="match status" value="1"/>
</dbReference>
<dbReference type="EMBL" id="PKPP01002273">
    <property type="protein sequence ID" value="PWA76402.1"/>
    <property type="molecule type" value="Genomic_DNA"/>
</dbReference>
<feature type="signal peptide" evidence="2">
    <location>
        <begin position="1"/>
        <end position="21"/>
    </location>
</feature>
<dbReference type="OrthoDB" id="1430376at2759"/>
<gene>
    <name evidence="4" type="ORF">CTI12_AA235270</name>
</gene>
<dbReference type="FunFam" id="1.20.140.40:FF:000005">
    <property type="entry name" value="Pectin methylesterase inhibitor 1"/>
    <property type="match status" value="1"/>
</dbReference>
<sequence length="200" mass="21767">MKIHIFSTIFLFFISTTLTTASNNTFKPTSNDTDFIRTSCQTTLYPQICFTSLSGYSSAIQQNPARLARVAIGVTLNKAKHMAKYVSNISHSTDYANPRIAAAVHDCHEVFEDAADSIRGSLQQMRKLGGSGESLRFQLSNVQTWMSAALTNEETCTDGFEDIPDNGVKADVCGRAVKVKEVTSNALALVNGFANSIQTP</sequence>
<dbReference type="PANTHER" id="PTHR31080">
    <property type="entry name" value="PECTINESTERASE INHIBITOR-LIKE"/>
    <property type="match status" value="1"/>
</dbReference>
<name>A0A2U1NSB7_ARTAN</name>
<organism evidence="4 5">
    <name type="scientific">Artemisia annua</name>
    <name type="common">Sweet wormwood</name>
    <dbReference type="NCBI Taxonomy" id="35608"/>
    <lineage>
        <taxon>Eukaryota</taxon>
        <taxon>Viridiplantae</taxon>
        <taxon>Streptophyta</taxon>
        <taxon>Embryophyta</taxon>
        <taxon>Tracheophyta</taxon>
        <taxon>Spermatophyta</taxon>
        <taxon>Magnoliopsida</taxon>
        <taxon>eudicotyledons</taxon>
        <taxon>Gunneridae</taxon>
        <taxon>Pentapetalae</taxon>
        <taxon>asterids</taxon>
        <taxon>campanulids</taxon>
        <taxon>Asterales</taxon>
        <taxon>Asteraceae</taxon>
        <taxon>Asteroideae</taxon>
        <taxon>Anthemideae</taxon>
        <taxon>Artemisiinae</taxon>
        <taxon>Artemisia</taxon>
    </lineage>
</organism>
<dbReference type="GO" id="GO:0046910">
    <property type="term" value="F:pectinesterase inhibitor activity"/>
    <property type="evidence" value="ECO:0007669"/>
    <property type="project" value="UniProtKB-ARBA"/>
</dbReference>
<keyword evidence="5" id="KW-1185">Reference proteome</keyword>
<keyword evidence="1 2" id="KW-0732">Signal</keyword>
<dbReference type="AlphaFoldDB" id="A0A2U1NSB7"/>
<dbReference type="STRING" id="35608.A0A2U1NSB7"/>
<dbReference type="SMART" id="SM00856">
    <property type="entry name" value="PMEI"/>
    <property type="match status" value="1"/>
</dbReference>
<evidence type="ECO:0000313" key="4">
    <source>
        <dbReference type="EMBL" id="PWA76402.1"/>
    </source>
</evidence>
<proteinExistence type="predicted"/>
<evidence type="ECO:0000256" key="1">
    <source>
        <dbReference type="ARBA" id="ARBA00022729"/>
    </source>
</evidence>